<evidence type="ECO:0000313" key="2">
    <source>
        <dbReference type="Proteomes" id="UP000636960"/>
    </source>
</evidence>
<dbReference type="Proteomes" id="UP000636960">
    <property type="component" value="Unassembled WGS sequence"/>
</dbReference>
<protein>
    <submittedName>
        <fullName evidence="1">Uncharacterized protein</fullName>
    </submittedName>
</protein>
<sequence length="157" mass="16847">MAPAAVPQISSEREKGAPLKAKIIARTAAILILLAGALFGAAPAQAAGPVRVWFQPGADRYTPSNIWSFDSRTGTGFRRGFIPSLTAWPVQSQYPFSYRVDGATVTLRWTVSGSLGRVTTVNYASATDVMLVNVDSQLQYWYGCRSAGRPAYAQAAC</sequence>
<accession>A0A919MYY7</accession>
<proteinExistence type="predicted"/>
<keyword evidence="2" id="KW-1185">Reference proteome</keyword>
<comment type="caution">
    <text evidence="1">The sequence shown here is derived from an EMBL/GenBank/DDBJ whole genome shotgun (WGS) entry which is preliminary data.</text>
</comment>
<gene>
    <name evidence="1" type="ORF">Ari01nite_82730</name>
</gene>
<reference evidence="1" key="1">
    <citation type="submission" date="2021-01" db="EMBL/GenBank/DDBJ databases">
        <title>Whole genome shotgun sequence of Actinoplanes rishiriensis NBRC 108556.</title>
        <authorList>
            <person name="Komaki H."/>
            <person name="Tamura T."/>
        </authorList>
    </citation>
    <scope>NUCLEOTIDE SEQUENCE</scope>
    <source>
        <strain evidence="1">NBRC 108556</strain>
    </source>
</reference>
<dbReference type="AlphaFoldDB" id="A0A919MYY7"/>
<name>A0A919MYY7_9ACTN</name>
<organism evidence="1 2">
    <name type="scientific">Paractinoplanes rishiriensis</name>
    <dbReference type="NCBI Taxonomy" id="1050105"/>
    <lineage>
        <taxon>Bacteria</taxon>
        <taxon>Bacillati</taxon>
        <taxon>Actinomycetota</taxon>
        <taxon>Actinomycetes</taxon>
        <taxon>Micromonosporales</taxon>
        <taxon>Micromonosporaceae</taxon>
        <taxon>Paractinoplanes</taxon>
    </lineage>
</organism>
<dbReference type="EMBL" id="BOMV01000091">
    <property type="protein sequence ID" value="GIF00809.1"/>
    <property type="molecule type" value="Genomic_DNA"/>
</dbReference>
<evidence type="ECO:0000313" key="1">
    <source>
        <dbReference type="EMBL" id="GIF00809.1"/>
    </source>
</evidence>